<evidence type="ECO:0000313" key="2">
    <source>
        <dbReference type="EMBL" id="QHT12543.1"/>
    </source>
</evidence>
<accession>A0A6C0D7V1</accession>
<evidence type="ECO:0000256" key="1">
    <source>
        <dbReference type="SAM" id="MobiDB-lite"/>
    </source>
</evidence>
<dbReference type="EMBL" id="MN739548">
    <property type="protein sequence ID" value="QHT12543.1"/>
    <property type="molecule type" value="Genomic_DNA"/>
</dbReference>
<proteinExistence type="predicted"/>
<feature type="compositionally biased region" description="Basic and acidic residues" evidence="1">
    <location>
        <begin position="231"/>
        <end position="243"/>
    </location>
</feature>
<protein>
    <submittedName>
        <fullName evidence="2">Uncharacterized protein</fullName>
    </submittedName>
</protein>
<name>A0A6C0D7V1_9ZZZZ</name>
<dbReference type="AlphaFoldDB" id="A0A6C0D7V1"/>
<sequence length="310" mass="36514">MANFDTELKFVTSTEEEPNGIDIIPFEEIHEYLDDANIANLVEGERYLIHKFKIGKLDQTNPRKVPYIHDSYTVVEYVGKNEKGNLLVKELFSKRFEKGKGKTKEGEINNSFPGWYNIPRMFRILNKDGTFKSWNRIYSPIKKYDLKYFPGTEEYEIAYQESKKKDGFMLDERYTIKELGPMGKEITMENFDDESEERAARIMNEILESKIEYETEDEEEEERKPAPSAKISDEKPSEKVVEKEDSDSDEDQGLIFRDSSDEEDEKVKPSEKSGGKSKRRKSKKRKQNKKKTKRKTVKKRKPKTKRRKLK</sequence>
<feature type="region of interest" description="Disordered" evidence="1">
    <location>
        <begin position="211"/>
        <end position="310"/>
    </location>
</feature>
<feature type="compositionally biased region" description="Basic residues" evidence="1">
    <location>
        <begin position="275"/>
        <end position="310"/>
    </location>
</feature>
<feature type="compositionally biased region" description="Basic and acidic residues" evidence="1">
    <location>
        <begin position="265"/>
        <end position="274"/>
    </location>
</feature>
<organism evidence="2">
    <name type="scientific">viral metagenome</name>
    <dbReference type="NCBI Taxonomy" id="1070528"/>
    <lineage>
        <taxon>unclassified sequences</taxon>
        <taxon>metagenomes</taxon>
        <taxon>organismal metagenomes</taxon>
    </lineage>
</organism>
<reference evidence="2" key="1">
    <citation type="journal article" date="2020" name="Nature">
        <title>Giant virus diversity and host interactions through global metagenomics.</title>
        <authorList>
            <person name="Schulz F."/>
            <person name="Roux S."/>
            <person name="Paez-Espino D."/>
            <person name="Jungbluth S."/>
            <person name="Walsh D.A."/>
            <person name="Denef V.J."/>
            <person name="McMahon K.D."/>
            <person name="Konstantinidis K.T."/>
            <person name="Eloe-Fadrosh E.A."/>
            <person name="Kyrpides N.C."/>
            <person name="Woyke T."/>
        </authorList>
    </citation>
    <scope>NUCLEOTIDE SEQUENCE</scope>
    <source>
        <strain evidence="2">GVMAG-M-3300023174-130</strain>
    </source>
</reference>